<organism evidence="1 2">
    <name type="scientific">Salix koriyanagi</name>
    <dbReference type="NCBI Taxonomy" id="2511006"/>
    <lineage>
        <taxon>Eukaryota</taxon>
        <taxon>Viridiplantae</taxon>
        <taxon>Streptophyta</taxon>
        <taxon>Embryophyta</taxon>
        <taxon>Tracheophyta</taxon>
        <taxon>Spermatophyta</taxon>
        <taxon>Magnoliopsida</taxon>
        <taxon>eudicotyledons</taxon>
        <taxon>Gunneridae</taxon>
        <taxon>Pentapetalae</taxon>
        <taxon>rosids</taxon>
        <taxon>fabids</taxon>
        <taxon>Malpighiales</taxon>
        <taxon>Salicaceae</taxon>
        <taxon>Saliceae</taxon>
        <taxon>Salix</taxon>
    </lineage>
</organism>
<sequence>MQSRKFIYFACYCSDYLDKDQCTSFSFLFSSMYHRIYYHR</sequence>
<keyword evidence="2" id="KW-1185">Reference proteome</keyword>
<evidence type="ECO:0000313" key="1">
    <source>
        <dbReference type="EMBL" id="KAJ6765014.1"/>
    </source>
</evidence>
<dbReference type="EMBL" id="JAPFFM010000004">
    <property type="protein sequence ID" value="KAJ6765014.1"/>
    <property type="molecule type" value="Genomic_DNA"/>
</dbReference>
<accession>A0A9Q1ABH8</accession>
<name>A0A9Q1ABH8_9ROSI</name>
<reference evidence="1" key="1">
    <citation type="submission" date="2022-11" db="EMBL/GenBank/DDBJ databases">
        <authorList>
            <person name="Hyden B.L."/>
            <person name="Feng K."/>
            <person name="Yates T."/>
            <person name="Jawdy S."/>
            <person name="Smart L.B."/>
            <person name="Muchero W."/>
        </authorList>
    </citation>
    <scope>NUCLEOTIDE SEQUENCE</scope>
    <source>
        <tissue evidence="1">Shoot tip</tissue>
    </source>
</reference>
<dbReference type="AlphaFoldDB" id="A0A9Q1ABH8"/>
<comment type="caution">
    <text evidence="1">The sequence shown here is derived from an EMBL/GenBank/DDBJ whole genome shotgun (WGS) entry which is preliminary data.</text>
</comment>
<protein>
    <submittedName>
        <fullName evidence="1">Uncharacterized protein</fullName>
    </submittedName>
</protein>
<evidence type="ECO:0000313" key="2">
    <source>
        <dbReference type="Proteomes" id="UP001151752"/>
    </source>
</evidence>
<reference evidence="1" key="2">
    <citation type="journal article" date="2023" name="Int. J. Mol. Sci.">
        <title>De Novo Assembly and Annotation of 11 Diverse Shrub Willow (Salix) Genomes Reveals Novel Gene Organization in Sex-Linked Regions.</title>
        <authorList>
            <person name="Hyden B."/>
            <person name="Feng K."/>
            <person name="Yates T.B."/>
            <person name="Jawdy S."/>
            <person name="Cereghino C."/>
            <person name="Smart L.B."/>
            <person name="Muchero W."/>
        </authorList>
    </citation>
    <scope>NUCLEOTIDE SEQUENCE</scope>
    <source>
        <tissue evidence="1">Shoot tip</tissue>
    </source>
</reference>
<gene>
    <name evidence="1" type="ORF">OIU74_023818</name>
</gene>
<dbReference type="Proteomes" id="UP001151752">
    <property type="component" value="Chromosome 12"/>
</dbReference>
<proteinExistence type="predicted"/>